<dbReference type="GO" id="GO:0006020">
    <property type="term" value="P:inositol metabolic process"/>
    <property type="evidence" value="ECO:0007669"/>
    <property type="project" value="TreeGrafter"/>
</dbReference>
<feature type="binding site" evidence="5">
    <location>
        <position position="246"/>
    </location>
    <ligand>
        <name>Mg(2+)</name>
        <dbReference type="ChEBI" id="CHEBI:18420"/>
        <label>1</label>
        <note>catalytic</note>
    </ligand>
</feature>
<dbReference type="InterPro" id="IPR000760">
    <property type="entry name" value="Inositol_monophosphatase-like"/>
</dbReference>
<feature type="binding site" evidence="5">
    <location>
        <position position="116"/>
    </location>
    <ligand>
        <name>Mg(2+)</name>
        <dbReference type="ChEBI" id="CHEBI:18420"/>
        <label>1</label>
        <note>catalytic</note>
    </ligand>
</feature>
<dbReference type="SUPFAM" id="SSF56655">
    <property type="entry name" value="Carbohydrate phosphatase"/>
    <property type="match status" value="1"/>
</dbReference>
<dbReference type="Proteomes" id="UP000325785">
    <property type="component" value="Chromosome"/>
</dbReference>
<feature type="binding site" evidence="5">
    <location>
        <position position="93"/>
    </location>
    <ligand>
        <name>Mg(2+)</name>
        <dbReference type="ChEBI" id="CHEBI:18420"/>
        <label>2</label>
    </ligand>
</feature>
<dbReference type="Gene3D" id="3.30.540.10">
    <property type="entry name" value="Fructose-1,6-Bisphosphatase, subunit A, domain 1"/>
    <property type="match status" value="1"/>
</dbReference>
<evidence type="ECO:0000256" key="3">
    <source>
        <dbReference type="ARBA" id="ARBA00022801"/>
    </source>
</evidence>
<feature type="region of interest" description="Disordered" evidence="6">
    <location>
        <begin position="1"/>
        <end position="23"/>
    </location>
</feature>
<evidence type="ECO:0000256" key="5">
    <source>
        <dbReference type="PIRSR" id="PIRSR600760-2"/>
    </source>
</evidence>
<keyword evidence="2 5" id="KW-0479">Metal-binding</keyword>
<dbReference type="EC" id="3.1.3.25" evidence="7"/>
<dbReference type="PROSITE" id="PS00629">
    <property type="entry name" value="IMP_1"/>
    <property type="match status" value="1"/>
</dbReference>
<dbReference type="KEGG" id="rid:RIdsm_03779"/>
<dbReference type="Pfam" id="PF00459">
    <property type="entry name" value="Inositol_P"/>
    <property type="match status" value="1"/>
</dbReference>
<dbReference type="GO" id="GO:0046872">
    <property type="term" value="F:metal ion binding"/>
    <property type="evidence" value="ECO:0007669"/>
    <property type="project" value="UniProtKB-KW"/>
</dbReference>
<dbReference type="Gene3D" id="3.40.190.80">
    <property type="match status" value="1"/>
</dbReference>
<comment type="cofactor">
    <cofactor evidence="5">
        <name>Mg(2+)</name>
        <dbReference type="ChEBI" id="CHEBI:18420"/>
    </cofactor>
</comment>
<reference evidence="7 8" key="1">
    <citation type="submission" date="2018-08" db="EMBL/GenBank/DDBJ databases">
        <title>Genetic Globetrotter - A new plasmid hitch-hiking vast phylogenetic and geographic distances.</title>
        <authorList>
            <person name="Vollmers J."/>
            <person name="Petersen J."/>
        </authorList>
    </citation>
    <scope>NUCLEOTIDE SEQUENCE [LARGE SCALE GENOMIC DNA]</scope>
    <source>
        <strain evidence="7 8">DSM 26383</strain>
    </source>
</reference>
<organism evidence="7 8">
    <name type="scientific">Roseovarius indicus</name>
    <dbReference type="NCBI Taxonomy" id="540747"/>
    <lineage>
        <taxon>Bacteria</taxon>
        <taxon>Pseudomonadati</taxon>
        <taxon>Pseudomonadota</taxon>
        <taxon>Alphaproteobacteria</taxon>
        <taxon>Rhodobacterales</taxon>
        <taxon>Roseobacteraceae</taxon>
        <taxon>Roseovarius</taxon>
    </lineage>
</organism>
<feature type="binding site" evidence="5">
    <location>
        <position position="119"/>
    </location>
    <ligand>
        <name>Mg(2+)</name>
        <dbReference type="ChEBI" id="CHEBI:18420"/>
        <label>1</label>
        <note>catalytic</note>
    </ligand>
</feature>
<name>A0A5P3AI93_9RHOB</name>
<dbReference type="GO" id="GO:0008934">
    <property type="term" value="F:inositol monophosphate 1-phosphatase activity"/>
    <property type="evidence" value="ECO:0007669"/>
    <property type="project" value="TreeGrafter"/>
</dbReference>
<evidence type="ECO:0000256" key="6">
    <source>
        <dbReference type="SAM" id="MobiDB-lite"/>
    </source>
</evidence>
<evidence type="ECO:0000256" key="4">
    <source>
        <dbReference type="ARBA" id="ARBA00022842"/>
    </source>
</evidence>
<gene>
    <name evidence="7" type="primary">suhB_3</name>
    <name evidence="7" type="ORF">RIdsm_03779</name>
</gene>
<dbReference type="AlphaFoldDB" id="A0A5P3AI93"/>
<dbReference type="PANTHER" id="PTHR20854">
    <property type="entry name" value="INOSITOL MONOPHOSPHATASE"/>
    <property type="match status" value="1"/>
</dbReference>
<evidence type="ECO:0000256" key="2">
    <source>
        <dbReference type="ARBA" id="ARBA00022723"/>
    </source>
</evidence>
<dbReference type="PRINTS" id="PR00377">
    <property type="entry name" value="IMPHPHTASES"/>
</dbReference>
<accession>A0A5P3AI93</accession>
<protein>
    <submittedName>
        <fullName evidence="7">Inositol-1-monophosphatase</fullName>
        <ecNumber evidence="7">3.1.3.25</ecNumber>
    </submittedName>
</protein>
<comment type="similarity">
    <text evidence="1">Belongs to the inositol monophosphatase superfamily.</text>
</comment>
<dbReference type="GO" id="GO:0007165">
    <property type="term" value="P:signal transduction"/>
    <property type="evidence" value="ECO:0007669"/>
    <property type="project" value="TreeGrafter"/>
</dbReference>
<proteinExistence type="inferred from homology"/>
<keyword evidence="4 5" id="KW-0460">Magnesium</keyword>
<sequence>MAQASPKGESPMPDSLPIPLTSPLSRAQQTSLVNLVRRAAKTEIMPHFRNLGHADISAKADRFDLVTAADVAAEAMLARGIQQLFPHALVVGEEAAAEDPSITDKLAEAELAFIIDPVDGTWNYAHGLSLFGVILSATRFGRPVWGLLYDPVMDDWITADEGSEGAMLARSLGADRPLSVSRGAELSDLSGFVPLYALPEEKRAALAETLPRFAFTTALRCACHHYRTLAQGGMDFLLSGPPKPWDHAAGVLITQKAGGVARMLDGSDFVAGKMDSYVLTAPDEQSWTRLRDTFSFLLD</sequence>
<dbReference type="EMBL" id="CP031598">
    <property type="protein sequence ID" value="QEW27955.1"/>
    <property type="molecule type" value="Genomic_DNA"/>
</dbReference>
<keyword evidence="3 7" id="KW-0378">Hydrolase</keyword>
<evidence type="ECO:0000313" key="7">
    <source>
        <dbReference type="EMBL" id="QEW27955.1"/>
    </source>
</evidence>
<dbReference type="InterPro" id="IPR020583">
    <property type="entry name" value="Inositol_monoP_metal-BS"/>
</dbReference>
<evidence type="ECO:0000256" key="1">
    <source>
        <dbReference type="ARBA" id="ARBA00009759"/>
    </source>
</evidence>
<evidence type="ECO:0000313" key="8">
    <source>
        <dbReference type="Proteomes" id="UP000325785"/>
    </source>
</evidence>
<dbReference type="PANTHER" id="PTHR20854:SF4">
    <property type="entry name" value="INOSITOL-1-MONOPHOSPHATASE-RELATED"/>
    <property type="match status" value="1"/>
</dbReference>